<evidence type="ECO:0000313" key="8">
    <source>
        <dbReference type="Proteomes" id="UP001344447"/>
    </source>
</evidence>
<dbReference type="InterPro" id="IPR001841">
    <property type="entry name" value="Znf_RING"/>
</dbReference>
<dbReference type="PANTHER" id="PTHR14879:SF5">
    <property type="entry name" value="RING-TYPE DOMAIN-CONTAINING PROTEIN"/>
    <property type="match status" value="1"/>
</dbReference>
<evidence type="ECO:0000259" key="6">
    <source>
        <dbReference type="PROSITE" id="PS50089"/>
    </source>
</evidence>
<dbReference type="Proteomes" id="UP001344447">
    <property type="component" value="Unassembled WGS sequence"/>
</dbReference>
<dbReference type="SUPFAM" id="SSF57850">
    <property type="entry name" value="RING/U-box"/>
    <property type="match status" value="1"/>
</dbReference>
<evidence type="ECO:0000256" key="4">
    <source>
        <dbReference type="PROSITE-ProRule" id="PRU00175"/>
    </source>
</evidence>
<proteinExistence type="predicted"/>
<protein>
    <recommendedName>
        <fullName evidence="6">RING-type domain-containing protein</fullName>
    </recommendedName>
</protein>
<accession>A0AAN7YLY3</accession>
<keyword evidence="5" id="KW-0472">Membrane</keyword>
<dbReference type="Pfam" id="PF13920">
    <property type="entry name" value="zf-C3HC4_3"/>
    <property type="match status" value="1"/>
</dbReference>
<reference evidence="7 8" key="1">
    <citation type="submission" date="2023-11" db="EMBL/GenBank/DDBJ databases">
        <title>Dfirmibasis_genome.</title>
        <authorList>
            <person name="Edelbroek B."/>
            <person name="Kjellin J."/>
            <person name="Jerlstrom-Hultqvist J."/>
            <person name="Soderbom F."/>
        </authorList>
    </citation>
    <scope>NUCLEOTIDE SEQUENCE [LARGE SCALE GENOMIC DNA]</scope>
    <source>
        <strain evidence="7 8">TNS-C-14</strain>
    </source>
</reference>
<keyword evidence="5" id="KW-0812">Transmembrane</keyword>
<name>A0AAN7YLY3_9MYCE</name>
<feature type="transmembrane region" description="Helical" evidence="5">
    <location>
        <begin position="265"/>
        <end position="284"/>
    </location>
</feature>
<keyword evidence="5" id="KW-1133">Transmembrane helix</keyword>
<evidence type="ECO:0000256" key="2">
    <source>
        <dbReference type="ARBA" id="ARBA00022771"/>
    </source>
</evidence>
<evidence type="ECO:0000256" key="1">
    <source>
        <dbReference type="ARBA" id="ARBA00022723"/>
    </source>
</evidence>
<keyword evidence="8" id="KW-1185">Reference proteome</keyword>
<dbReference type="Gene3D" id="3.30.40.10">
    <property type="entry name" value="Zinc/RING finger domain, C3HC4 (zinc finger)"/>
    <property type="match status" value="1"/>
</dbReference>
<organism evidence="7 8">
    <name type="scientific">Dictyostelium firmibasis</name>
    <dbReference type="NCBI Taxonomy" id="79012"/>
    <lineage>
        <taxon>Eukaryota</taxon>
        <taxon>Amoebozoa</taxon>
        <taxon>Evosea</taxon>
        <taxon>Eumycetozoa</taxon>
        <taxon>Dictyostelia</taxon>
        <taxon>Dictyosteliales</taxon>
        <taxon>Dictyosteliaceae</taxon>
        <taxon>Dictyostelium</taxon>
    </lineage>
</organism>
<evidence type="ECO:0000256" key="5">
    <source>
        <dbReference type="SAM" id="Phobius"/>
    </source>
</evidence>
<dbReference type="PANTHER" id="PTHR14879">
    <property type="entry name" value="CASPASE REGULATOR, RING FINGER DOMAIN-CONTAINING"/>
    <property type="match status" value="1"/>
</dbReference>
<dbReference type="SMART" id="SM00184">
    <property type="entry name" value="RING"/>
    <property type="match status" value="1"/>
</dbReference>
<keyword evidence="3" id="KW-0862">Zinc</keyword>
<comment type="caution">
    <text evidence="7">The sequence shown here is derived from an EMBL/GenBank/DDBJ whole genome shotgun (WGS) entry which is preliminary data.</text>
</comment>
<dbReference type="GO" id="GO:0008270">
    <property type="term" value="F:zinc ion binding"/>
    <property type="evidence" value="ECO:0007669"/>
    <property type="project" value="UniProtKB-KW"/>
</dbReference>
<evidence type="ECO:0000313" key="7">
    <source>
        <dbReference type="EMBL" id="KAK5576169.1"/>
    </source>
</evidence>
<sequence>MRNQVIIPLAFFTYKFVFWFKNYRFLSSIYKISSFRELELLLKSNGIIDGDIIIALYSRVNSTSPLLTNIIRDTTLNSTLSSAVTSTTGVSTASSIISAASSNAIPIIISSTANNENNGVLAIKTTTSLIFECAHSSSATLSSIISQQYTSVPSYTLTDSFGKTINVISDNISFPLENSFSKFLLQPPNDSFFTKFFEVIFGKRKLIGQLIEERVLRPNINLYTILSCKLGKIGNEIQYRLINEPFQFSKDKLDLDLADSKFKTFVYGGFVIALSTSIILYYGVPMLRDYLYHLKIKKTSTTYEESKRSCSICYEGVRDVVFLPCSHVVTCFGCSSMVGTCPVCRTMIQTKKKIFFS</sequence>
<dbReference type="InterPro" id="IPR051728">
    <property type="entry name" value="RING-FYVE_E3_ubiquitin-ligase"/>
</dbReference>
<evidence type="ECO:0000256" key="3">
    <source>
        <dbReference type="ARBA" id="ARBA00022833"/>
    </source>
</evidence>
<gene>
    <name evidence="7" type="ORF">RB653_007310</name>
</gene>
<feature type="domain" description="RING-type" evidence="6">
    <location>
        <begin position="310"/>
        <end position="345"/>
    </location>
</feature>
<dbReference type="InterPro" id="IPR013083">
    <property type="entry name" value="Znf_RING/FYVE/PHD"/>
</dbReference>
<keyword evidence="2 4" id="KW-0863">Zinc-finger</keyword>
<dbReference type="AlphaFoldDB" id="A0AAN7YLY3"/>
<dbReference type="FunFam" id="1.10.1170.10:FF:000002">
    <property type="entry name" value="Baculoviral IAP repeat containing 7"/>
    <property type="match status" value="1"/>
</dbReference>
<dbReference type="PROSITE" id="PS50089">
    <property type="entry name" value="ZF_RING_2"/>
    <property type="match status" value="1"/>
</dbReference>
<keyword evidence="1" id="KW-0479">Metal-binding</keyword>
<dbReference type="EMBL" id="JAVFKY010000005">
    <property type="protein sequence ID" value="KAK5576169.1"/>
    <property type="molecule type" value="Genomic_DNA"/>
</dbReference>